<dbReference type="PROSITE" id="PS00976">
    <property type="entry name" value="NMT_2"/>
    <property type="match status" value="1"/>
</dbReference>
<keyword evidence="3 5" id="KW-0808">Transferase</keyword>
<evidence type="ECO:0000259" key="8">
    <source>
        <dbReference type="Pfam" id="PF01233"/>
    </source>
</evidence>
<dbReference type="InterPro" id="IPR000903">
    <property type="entry name" value="NMT"/>
</dbReference>
<name>A0ABQ9YJC3_9EUKA</name>
<dbReference type="EMBL" id="JARBJD010000004">
    <property type="protein sequence ID" value="KAK2963855.1"/>
    <property type="molecule type" value="Genomic_DNA"/>
</dbReference>
<dbReference type="Pfam" id="PF02799">
    <property type="entry name" value="NMT_C"/>
    <property type="match status" value="1"/>
</dbReference>
<keyword evidence="11" id="KW-1185">Reference proteome</keyword>
<feature type="compositionally biased region" description="Basic and acidic residues" evidence="7">
    <location>
        <begin position="1"/>
        <end position="12"/>
    </location>
</feature>
<dbReference type="EC" id="2.3.1.97" evidence="2 5"/>
<dbReference type="InterPro" id="IPR016181">
    <property type="entry name" value="Acyl_CoA_acyltransferase"/>
</dbReference>
<evidence type="ECO:0000256" key="6">
    <source>
        <dbReference type="RuleBase" id="RU004178"/>
    </source>
</evidence>
<dbReference type="Proteomes" id="UP001281761">
    <property type="component" value="Unassembled WGS sequence"/>
</dbReference>
<evidence type="ECO:0000313" key="11">
    <source>
        <dbReference type="Proteomes" id="UP001281761"/>
    </source>
</evidence>
<evidence type="ECO:0000256" key="1">
    <source>
        <dbReference type="ARBA" id="ARBA00009469"/>
    </source>
</evidence>
<dbReference type="InterPro" id="IPR022677">
    <property type="entry name" value="NMT_C"/>
</dbReference>
<organism evidence="10 11">
    <name type="scientific">Blattamonas nauphoetae</name>
    <dbReference type="NCBI Taxonomy" id="2049346"/>
    <lineage>
        <taxon>Eukaryota</taxon>
        <taxon>Metamonada</taxon>
        <taxon>Preaxostyla</taxon>
        <taxon>Oxymonadida</taxon>
        <taxon>Blattamonas</taxon>
    </lineage>
</organism>
<evidence type="ECO:0000259" key="9">
    <source>
        <dbReference type="Pfam" id="PF02799"/>
    </source>
</evidence>
<feature type="region of interest" description="Disordered" evidence="7">
    <location>
        <begin position="1"/>
        <end position="32"/>
    </location>
</feature>
<comment type="caution">
    <text evidence="10">The sequence shown here is derived from an EMBL/GenBank/DDBJ whole genome shotgun (WGS) entry which is preliminary data.</text>
</comment>
<dbReference type="PIRSF" id="PIRSF015892">
    <property type="entry name" value="N-myristl_transf"/>
    <property type="match status" value="1"/>
</dbReference>
<evidence type="ECO:0000256" key="3">
    <source>
        <dbReference type="ARBA" id="ARBA00022679"/>
    </source>
</evidence>
<reference evidence="10 11" key="1">
    <citation type="journal article" date="2022" name="bioRxiv">
        <title>Genomics of Preaxostyla Flagellates Illuminates Evolutionary Transitions and the Path Towards Mitochondrial Loss.</title>
        <authorList>
            <person name="Novak L.V.F."/>
            <person name="Treitli S.C."/>
            <person name="Pyrih J."/>
            <person name="Halakuc P."/>
            <person name="Pipaliya S.V."/>
            <person name="Vacek V."/>
            <person name="Brzon O."/>
            <person name="Soukal P."/>
            <person name="Eme L."/>
            <person name="Dacks J.B."/>
            <person name="Karnkowska A."/>
            <person name="Elias M."/>
            <person name="Hampl V."/>
        </authorList>
    </citation>
    <scope>NUCLEOTIDE SEQUENCE [LARGE SCALE GENOMIC DNA]</scope>
    <source>
        <strain evidence="10">NAU3</strain>
        <tissue evidence="10">Gut</tissue>
    </source>
</reference>
<dbReference type="Gene3D" id="3.40.630.170">
    <property type="match status" value="1"/>
</dbReference>
<evidence type="ECO:0000313" key="10">
    <source>
        <dbReference type="EMBL" id="KAK2963855.1"/>
    </source>
</evidence>
<comment type="catalytic activity">
    <reaction evidence="5">
        <text>N-terminal glycyl-[protein] + tetradecanoyl-CoA = N-tetradecanoylglycyl-[protein] + CoA + H(+)</text>
        <dbReference type="Rhea" id="RHEA:15521"/>
        <dbReference type="Rhea" id="RHEA-COMP:12666"/>
        <dbReference type="Rhea" id="RHEA-COMP:12667"/>
        <dbReference type="ChEBI" id="CHEBI:15378"/>
        <dbReference type="ChEBI" id="CHEBI:57287"/>
        <dbReference type="ChEBI" id="CHEBI:57385"/>
        <dbReference type="ChEBI" id="CHEBI:64723"/>
        <dbReference type="ChEBI" id="CHEBI:133050"/>
        <dbReference type="EC" id="2.3.1.97"/>
    </reaction>
</comment>
<evidence type="ECO:0000256" key="2">
    <source>
        <dbReference type="ARBA" id="ARBA00012923"/>
    </source>
</evidence>
<comment type="function">
    <text evidence="5">Adds a myristoyl group to the N-terminal glycine residue of certain cellular proteins.</text>
</comment>
<protein>
    <recommendedName>
        <fullName evidence="2 5">Glycylpeptide N-tetradecanoyltransferase</fullName>
        <ecNumber evidence="2 5">2.3.1.97</ecNumber>
    </recommendedName>
</protein>
<dbReference type="PANTHER" id="PTHR11377">
    <property type="entry name" value="N-MYRISTOYL TRANSFERASE"/>
    <property type="match status" value="1"/>
</dbReference>
<dbReference type="GO" id="GO:0004379">
    <property type="term" value="F:glycylpeptide N-tetradecanoyltransferase activity"/>
    <property type="evidence" value="ECO:0007669"/>
    <property type="project" value="UniProtKB-EC"/>
</dbReference>
<proteinExistence type="inferred from homology"/>
<dbReference type="InterPro" id="IPR022676">
    <property type="entry name" value="NMT_N"/>
</dbReference>
<dbReference type="InterPro" id="IPR022678">
    <property type="entry name" value="NMT_CS"/>
</dbReference>
<gene>
    <name evidence="10" type="ORF">BLNAU_932</name>
</gene>
<keyword evidence="4 5" id="KW-0012">Acyltransferase</keyword>
<dbReference type="PANTHER" id="PTHR11377:SF5">
    <property type="entry name" value="GLYCYLPEPTIDE N-TETRADECANOYLTRANSFERASE"/>
    <property type="match status" value="1"/>
</dbReference>
<feature type="domain" description="Glycylpeptide N-tetradecanoyltransferase N-terminal" evidence="8">
    <location>
        <begin position="94"/>
        <end position="247"/>
    </location>
</feature>
<dbReference type="SUPFAM" id="SSF55729">
    <property type="entry name" value="Acyl-CoA N-acyltransferases (Nat)"/>
    <property type="match status" value="2"/>
</dbReference>
<evidence type="ECO:0000256" key="4">
    <source>
        <dbReference type="ARBA" id="ARBA00023315"/>
    </source>
</evidence>
<accession>A0ABQ9YJC3</accession>
<sequence>MSQTPESKEEKPAPAPTRDLSKVPVGQEQNEAEAGIRAKAIEAQLKKALNVPADDETEPSPTKTHAFWGTQPVPAKPSEQVKSFEEAHPLEDVEEKMKHIRKTPLPLPQEFEWFNLDETNDEQLTELYTLLRENYVSDSDAWFRFAYSKPMLKWAINAPGTVKEYKCGVRVAGTSTMVAFISAVPTVVAVGGGEIKAVIIDFLCVHKSLREKRLAPVLIKEITRRVNLRGTFQAVYTAGTVIPTPYTAAHYYHRSISVEKLLDVHFTGIPKMMNVPRLKKLYRVEDAVETPGWRKFRGGDAPVVREKLNEYLRSNFKVAQLFKTDEDVIHSFKPRPNIVYSFVAESPTKDIDAFGSFYCVTNECPKSDKHPSIEIGYIYYYFTNGRVPLVELIGNLIVEAKKVGMDVVNALDVMKNKEMFTELKFGKGDGTLNYYLFNFNIPALQPEENGIVLI</sequence>
<evidence type="ECO:0000256" key="7">
    <source>
        <dbReference type="SAM" id="MobiDB-lite"/>
    </source>
</evidence>
<feature type="domain" description="Glycylpeptide N-tetradecanoyltransferase C-terminal" evidence="9">
    <location>
        <begin position="263"/>
        <end position="445"/>
    </location>
</feature>
<evidence type="ECO:0000256" key="5">
    <source>
        <dbReference type="RuleBase" id="RU000586"/>
    </source>
</evidence>
<dbReference type="Pfam" id="PF01233">
    <property type="entry name" value="NMT"/>
    <property type="match status" value="1"/>
</dbReference>
<comment type="similarity">
    <text evidence="1 6">Belongs to the NMT family.</text>
</comment>
<feature type="region of interest" description="Disordered" evidence="7">
    <location>
        <begin position="50"/>
        <end position="76"/>
    </location>
</feature>